<protein>
    <submittedName>
        <fullName evidence="2">Uncharacterized protein</fullName>
    </submittedName>
</protein>
<keyword evidence="1" id="KW-1133">Transmembrane helix</keyword>
<proteinExistence type="predicted"/>
<organism evidence="2 3">
    <name type="scientific">Apiotrichum porosum</name>
    <dbReference type="NCBI Taxonomy" id="105984"/>
    <lineage>
        <taxon>Eukaryota</taxon>
        <taxon>Fungi</taxon>
        <taxon>Dikarya</taxon>
        <taxon>Basidiomycota</taxon>
        <taxon>Agaricomycotina</taxon>
        <taxon>Tremellomycetes</taxon>
        <taxon>Trichosporonales</taxon>
        <taxon>Trichosporonaceae</taxon>
        <taxon>Apiotrichum</taxon>
    </lineage>
</organism>
<gene>
    <name evidence="2" type="ORF">EHS24_005021</name>
</gene>
<comment type="caution">
    <text evidence="2">The sequence shown here is derived from an EMBL/GenBank/DDBJ whole genome shotgun (WGS) entry which is preliminary data.</text>
</comment>
<feature type="transmembrane region" description="Helical" evidence="1">
    <location>
        <begin position="25"/>
        <end position="43"/>
    </location>
</feature>
<evidence type="ECO:0000313" key="3">
    <source>
        <dbReference type="Proteomes" id="UP000279236"/>
    </source>
</evidence>
<sequence length="155" mass="17445">MGLIHYLTPFDYSRAPQHPRLRLRYSLWSLAISLAVLAVIVTYRWSRYHGILLVIDSGHKLRRVKYDLLQLGEDGRRYGRTAALIFLSPTSYRRASSITTKTDLDGGAGLSPAPVSNRERLRACGGELRARWDRYGAYTSVQLVLAAVDKVVIAI</sequence>
<keyword evidence="1" id="KW-0812">Transmembrane</keyword>
<reference evidence="2 3" key="1">
    <citation type="submission" date="2018-11" db="EMBL/GenBank/DDBJ databases">
        <title>Genome sequence of Apiotrichum porosum DSM 27194.</title>
        <authorList>
            <person name="Aliyu H."/>
            <person name="Gorte O."/>
            <person name="Ochsenreither K."/>
        </authorList>
    </citation>
    <scope>NUCLEOTIDE SEQUENCE [LARGE SCALE GENOMIC DNA]</scope>
    <source>
        <strain evidence="2 3">DSM 27194</strain>
    </source>
</reference>
<keyword evidence="1" id="KW-0472">Membrane</keyword>
<keyword evidence="3" id="KW-1185">Reference proteome</keyword>
<dbReference type="Proteomes" id="UP000279236">
    <property type="component" value="Unassembled WGS sequence"/>
</dbReference>
<dbReference type="GeneID" id="39589564"/>
<name>A0A427Y6N1_9TREE</name>
<dbReference type="EMBL" id="RSCE01000002">
    <property type="protein sequence ID" value="RSH86749.1"/>
    <property type="molecule type" value="Genomic_DNA"/>
</dbReference>
<dbReference type="AlphaFoldDB" id="A0A427Y6N1"/>
<accession>A0A427Y6N1</accession>
<evidence type="ECO:0000256" key="1">
    <source>
        <dbReference type="SAM" id="Phobius"/>
    </source>
</evidence>
<evidence type="ECO:0000313" key="2">
    <source>
        <dbReference type="EMBL" id="RSH86749.1"/>
    </source>
</evidence>
<dbReference type="RefSeq" id="XP_028479534.1">
    <property type="nucleotide sequence ID" value="XM_028620562.1"/>
</dbReference>